<dbReference type="PANTHER" id="PTHR30417:SF1">
    <property type="entry name" value="N-ACETYLMURAMOYL-L-ALANINE AMIDASE AMID"/>
    <property type="match status" value="1"/>
</dbReference>
<keyword evidence="3 6" id="KW-0378">Hydrolase</keyword>
<dbReference type="GO" id="GO:0071555">
    <property type="term" value="P:cell wall organization"/>
    <property type="evidence" value="ECO:0007669"/>
    <property type="project" value="UniProtKB-KW"/>
</dbReference>
<name>A0A7W6P3I3_9HYPH</name>
<dbReference type="EMBL" id="JACIDU010000015">
    <property type="protein sequence ID" value="MBB4104874.1"/>
    <property type="molecule type" value="Genomic_DNA"/>
</dbReference>
<dbReference type="GO" id="GO:0009253">
    <property type="term" value="P:peptidoglycan catabolic process"/>
    <property type="evidence" value="ECO:0007669"/>
    <property type="project" value="InterPro"/>
</dbReference>
<keyword evidence="4" id="KW-0961">Cell wall biogenesis/degradation</keyword>
<dbReference type="SMART" id="SM00644">
    <property type="entry name" value="Ami_2"/>
    <property type="match status" value="1"/>
</dbReference>
<dbReference type="RefSeq" id="WP_183793947.1">
    <property type="nucleotide sequence ID" value="NZ_JACIDU010000015.1"/>
</dbReference>
<dbReference type="CDD" id="cd06583">
    <property type="entry name" value="PGRP"/>
    <property type="match status" value="1"/>
</dbReference>
<dbReference type="SUPFAM" id="SSF55846">
    <property type="entry name" value="N-acetylmuramoyl-L-alanine amidase-like"/>
    <property type="match status" value="1"/>
</dbReference>
<dbReference type="InterPro" id="IPR036505">
    <property type="entry name" value="Amidase/PGRP_sf"/>
</dbReference>
<comment type="catalytic activity">
    <reaction evidence="1">
        <text>Hydrolyzes the link between N-acetylmuramoyl residues and L-amino acid residues in certain cell-wall glycopeptides.</text>
        <dbReference type="EC" id="3.5.1.28"/>
    </reaction>
</comment>
<evidence type="ECO:0000313" key="6">
    <source>
        <dbReference type="EMBL" id="MBB4104874.1"/>
    </source>
</evidence>
<dbReference type="Proteomes" id="UP000584824">
    <property type="component" value="Unassembled WGS sequence"/>
</dbReference>
<dbReference type="EC" id="3.5.1.28" evidence="2"/>
<accession>A0A7W6P3I3</accession>
<protein>
    <recommendedName>
        <fullName evidence="2">N-acetylmuramoyl-L-alanine amidase</fullName>
        <ecNumber evidence="2">3.5.1.28</ecNumber>
    </recommendedName>
</protein>
<evidence type="ECO:0000256" key="4">
    <source>
        <dbReference type="ARBA" id="ARBA00023316"/>
    </source>
</evidence>
<evidence type="ECO:0000313" key="7">
    <source>
        <dbReference type="Proteomes" id="UP000584824"/>
    </source>
</evidence>
<dbReference type="InterPro" id="IPR051206">
    <property type="entry name" value="NAMLAA_amidase_2"/>
</dbReference>
<dbReference type="GO" id="GO:0009254">
    <property type="term" value="P:peptidoglycan turnover"/>
    <property type="evidence" value="ECO:0007669"/>
    <property type="project" value="TreeGrafter"/>
</dbReference>
<dbReference type="AlphaFoldDB" id="A0A7W6P3I3"/>
<dbReference type="InterPro" id="IPR002502">
    <property type="entry name" value="Amidase_domain"/>
</dbReference>
<keyword evidence="7" id="KW-1185">Reference proteome</keyword>
<gene>
    <name evidence="6" type="ORF">GGQ66_003456</name>
</gene>
<reference evidence="6 7" key="1">
    <citation type="submission" date="2020-08" db="EMBL/GenBank/DDBJ databases">
        <title>Genomic Encyclopedia of Type Strains, Phase IV (KMG-IV): sequencing the most valuable type-strain genomes for metagenomic binning, comparative biology and taxonomic classification.</title>
        <authorList>
            <person name="Goeker M."/>
        </authorList>
    </citation>
    <scope>NUCLEOTIDE SEQUENCE [LARGE SCALE GENOMIC DNA]</scope>
    <source>
        <strain evidence="6 7">DSM 26385</strain>
    </source>
</reference>
<proteinExistence type="predicted"/>
<evidence type="ECO:0000259" key="5">
    <source>
        <dbReference type="SMART" id="SM00644"/>
    </source>
</evidence>
<dbReference type="Pfam" id="PF01510">
    <property type="entry name" value="Amidase_2"/>
    <property type="match status" value="1"/>
</dbReference>
<evidence type="ECO:0000256" key="1">
    <source>
        <dbReference type="ARBA" id="ARBA00001561"/>
    </source>
</evidence>
<dbReference type="Gene3D" id="2.30.30.40">
    <property type="entry name" value="SH3 Domains"/>
    <property type="match status" value="1"/>
</dbReference>
<feature type="domain" description="N-acetylmuramoyl-L-alanine amidase" evidence="5">
    <location>
        <begin position="20"/>
        <end position="197"/>
    </location>
</feature>
<comment type="caution">
    <text evidence="6">The sequence shown here is derived from an EMBL/GenBank/DDBJ whole genome shotgun (WGS) entry which is preliminary data.</text>
</comment>
<dbReference type="GO" id="GO:0008745">
    <property type="term" value="F:N-acetylmuramoyl-L-alanine amidase activity"/>
    <property type="evidence" value="ECO:0007669"/>
    <property type="project" value="UniProtKB-EC"/>
</dbReference>
<dbReference type="Gene3D" id="3.40.80.10">
    <property type="entry name" value="Peptidoglycan recognition protein-like"/>
    <property type="match status" value="1"/>
</dbReference>
<evidence type="ECO:0000256" key="2">
    <source>
        <dbReference type="ARBA" id="ARBA00011901"/>
    </source>
</evidence>
<sequence>MSVSISKGLVRVGSSLARFVKSPNFSAFDGTKPKIAVIHFTYGGSALSSAQWFTRADVESPVSAHVVIDRDGTIIQCVSFEDRAWHAGKSSWRNRHGKHLSGLNNHSFGIELANWGPLVKTVSGWKSHSGVPIADPVLAEHKNGNPSGAGGDIGWEPYPEAQVNAAAALVRALASTYGVDEIVGHDDIAPTRKWDPGPAFDMAAFRIAVFGGTRGADTDNVLTVSVDEGLNLRNGPGQHFASQTLLPAGTRLRPEQRQGRWLYVTVLKENGSPLSSGWVHEAYVA</sequence>
<organism evidence="6 7">
    <name type="scientific">Allorhizobium borbori</name>
    <dbReference type="NCBI Taxonomy" id="485907"/>
    <lineage>
        <taxon>Bacteria</taxon>
        <taxon>Pseudomonadati</taxon>
        <taxon>Pseudomonadota</taxon>
        <taxon>Alphaproteobacteria</taxon>
        <taxon>Hyphomicrobiales</taxon>
        <taxon>Rhizobiaceae</taxon>
        <taxon>Rhizobium/Agrobacterium group</taxon>
        <taxon>Allorhizobium</taxon>
    </lineage>
</organism>
<dbReference type="PANTHER" id="PTHR30417">
    <property type="entry name" value="N-ACETYLMURAMOYL-L-ALANINE AMIDASE AMID"/>
    <property type="match status" value="1"/>
</dbReference>
<evidence type="ECO:0000256" key="3">
    <source>
        <dbReference type="ARBA" id="ARBA00022801"/>
    </source>
</evidence>